<comment type="caution">
    <text evidence="10">The sequence shown here is derived from an EMBL/GenBank/DDBJ whole genome shotgun (WGS) entry which is preliminary data.</text>
</comment>
<organism evidence="10 11">
    <name type="scientific">Cephalotus follicularis</name>
    <name type="common">Albany pitcher plant</name>
    <dbReference type="NCBI Taxonomy" id="3775"/>
    <lineage>
        <taxon>Eukaryota</taxon>
        <taxon>Viridiplantae</taxon>
        <taxon>Streptophyta</taxon>
        <taxon>Embryophyta</taxon>
        <taxon>Tracheophyta</taxon>
        <taxon>Spermatophyta</taxon>
        <taxon>Magnoliopsida</taxon>
        <taxon>eudicotyledons</taxon>
        <taxon>Gunneridae</taxon>
        <taxon>Pentapetalae</taxon>
        <taxon>rosids</taxon>
        <taxon>fabids</taxon>
        <taxon>Oxalidales</taxon>
        <taxon>Cephalotaceae</taxon>
        <taxon>Cephalotus</taxon>
    </lineage>
</organism>
<keyword evidence="4" id="KW-0540">Nuclease</keyword>
<dbReference type="Pfam" id="PF26138">
    <property type="entry name" value="DUF8040"/>
    <property type="match status" value="1"/>
</dbReference>
<dbReference type="PANTHER" id="PTHR22930">
    <property type="match status" value="1"/>
</dbReference>
<evidence type="ECO:0000256" key="5">
    <source>
        <dbReference type="ARBA" id="ARBA00022723"/>
    </source>
</evidence>
<dbReference type="STRING" id="3775.A0A1Q3CFD5"/>
<feature type="non-terminal residue" evidence="10">
    <location>
        <position position="323"/>
    </location>
</feature>
<dbReference type="Pfam" id="PF13359">
    <property type="entry name" value="DDE_Tnp_4"/>
    <property type="match status" value="1"/>
</dbReference>
<dbReference type="AlphaFoldDB" id="A0A1Q3CFD5"/>
<accession>A0A1Q3CFD5</accession>
<dbReference type="InParanoid" id="A0A1Q3CFD5"/>
<feature type="non-terminal residue" evidence="10">
    <location>
        <position position="1"/>
    </location>
</feature>
<dbReference type="GO" id="GO:0005634">
    <property type="term" value="C:nucleus"/>
    <property type="evidence" value="ECO:0007669"/>
    <property type="project" value="UniProtKB-SubCell"/>
</dbReference>
<proteinExistence type="inferred from homology"/>
<dbReference type="OrthoDB" id="1851308at2759"/>
<evidence type="ECO:0000256" key="2">
    <source>
        <dbReference type="ARBA" id="ARBA00004123"/>
    </source>
</evidence>
<gene>
    <name evidence="10" type="ORF">CFOL_v3_22441</name>
</gene>
<evidence type="ECO:0000259" key="9">
    <source>
        <dbReference type="Pfam" id="PF26138"/>
    </source>
</evidence>
<keyword evidence="5" id="KW-0479">Metal-binding</keyword>
<dbReference type="InterPro" id="IPR045249">
    <property type="entry name" value="HARBI1-like"/>
</dbReference>
<feature type="domain" description="DDE Tnp4" evidence="8">
    <location>
        <begin position="101"/>
        <end position="260"/>
    </location>
</feature>
<comment type="cofactor">
    <cofactor evidence="1">
        <name>a divalent metal cation</name>
        <dbReference type="ChEBI" id="CHEBI:60240"/>
    </cofactor>
</comment>
<protein>
    <submittedName>
        <fullName evidence="10">DDE_4 domain-containing protein</fullName>
    </submittedName>
</protein>
<comment type="similarity">
    <text evidence="3">Belongs to the HARBI1 family.</text>
</comment>
<evidence type="ECO:0000256" key="7">
    <source>
        <dbReference type="ARBA" id="ARBA00023242"/>
    </source>
</evidence>
<evidence type="ECO:0000256" key="6">
    <source>
        <dbReference type="ARBA" id="ARBA00022801"/>
    </source>
</evidence>
<dbReference type="InterPro" id="IPR058353">
    <property type="entry name" value="DUF8040"/>
</dbReference>
<feature type="domain" description="DUF8040" evidence="9">
    <location>
        <begin position="1"/>
        <end position="65"/>
    </location>
</feature>
<evidence type="ECO:0000256" key="1">
    <source>
        <dbReference type="ARBA" id="ARBA00001968"/>
    </source>
</evidence>
<evidence type="ECO:0000259" key="8">
    <source>
        <dbReference type="Pfam" id="PF13359"/>
    </source>
</evidence>
<dbReference type="EMBL" id="BDDD01001893">
    <property type="protein sequence ID" value="GAV78976.1"/>
    <property type="molecule type" value="Genomic_DNA"/>
</dbReference>
<keyword evidence="7" id="KW-0539">Nucleus</keyword>
<dbReference type="InterPro" id="IPR027806">
    <property type="entry name" value="HARBI1_dom"/>
</dbReference>
<keyword evidence="11" id="KW-1185">Reference proteome</keyword>
<evidence type="ECO:0000313" key="11">
    <source>
        <dbReference type="Proteomes" id="UP000187406"/>
    </source>
</evidence>
<keyword evidence="6" id="KW-0378">Hydrolase</keyword>
<dbReference type="PANTHER" id="PTHR22930:SF268">
    <property type="entry name" value="NUCLEASE HARBI1"/>
    <property type="match status" value="1"/>
</dbReference>
<dbReference type="GO" id="GO:0004518">
    <property type="term" value="F:nuclease activity"/>
    <property type="evidence" value="ECO:0007669"/>
    <property type="project" value="UniProtKB-KW"/>
</dbReference>
<dbReference type="Proteomes" id="UP000187406">
    <property type="component" value="Unassembled WGS sequence"/>
</dbReference>
<dbReference type="GO" id="GO:0016787">
    <property type="term" value="F:hydrolase activity"/>
    <property type="evidence" value="ECO:0007669"/>
    <property type="project" value="UniProtKB-KW"/>
</dbReference>
<name>A0A1Q3CFD5_CEPFO</name>
<evidence type="ECO:0000256" key="4">
    <source>
        <dbReference type="ARBA" id="ARBA00022722"/>
    </source>
</evidence>
<reference evidence="11" key="1">
    <citation type="submission" date="2016-04" db="EMBL/GenBank/DDBJ databases">
        <title>Cephalotus genome sequencing.</title>
        <authorList>
            <person name="Fukushima K."/>
            <person name="Hasebe M."/>
            <person name="Fang X."/>
        </authorList>
    </citation>
    <scope>NUCLEOTIDE SEQUENCE [LARGE SCALE GENOMIC DNA]</scope>
    <source>
        <strain evidence="11">cv. St1</strain>
    </source>
</reference>
<evidence type="ECO:0000313" key="10">
    <source>
        <dbReference type="EMBL" id="GAV78976.1"/>
    </source>
</evidence>
<dbReference type="GO" id="GO:0046872">
    <property type="term" value="F:metal ion binding"/>
    <property type="evidence" value="ECO:0007669"/>
    <property type="project" value="UniProtKB-KW"/>
</dbReference>
<sequence>FLRLCDILQIFDGLQPTQRASIEEQVGIFLYTLDHTVKNRTIQFFFSSPSATVSRHFHKVLRSMVELEEYFLNQLDGELPSEILYSSRFYPYFKDCICAIDGTHVVNVSNEDAPRYRGRKDWPTQNVLAACLFDLRFTYVLLGWEGTASDSRIIKNALSRVDKLKIPKGKYYLVDAGFMLRSGLIALYRGVRYHLKECSSHEPEGPQELFNLLHASLRNAIERAFGVVKKRFPIIASTTLPNFLVETQTEIILACCIIHNYLMSVDPDENLIIEVDRELESQTPEPVINTSQDDDEDAARASRLRDSLAITMWNDYAPSIPRM</sequence>
<evidence type="ECO:0000256" key="3">
    <source>
        <dbReference type="ARBA" id="ARBA00006958"/>
    </source>
</evidence>
<comment type="subcellular location">
    <subcellularLocation>
        <location evidence="2">Nucleus</location>
    </subcellularLocation>
</comment>